<dbReference type="AlphaFoldDB" id="A0A317CKZ0"/>
<accession>A0A317CKZ0</accession>
<keyword evidence="11" id="KW-1185">Reference proteome</keyword>
<organism evidence="10 11">
    <name type="scientific">Leucothrix arctica</name>
    <dbReference type="NCBI Taxonomy" id="1481894"/>
    <lineage>
        <taxon>Bacteria</taxon>
        <taxon>Pseudomonadati</taxon>
        <taxon>Pseudomonadota</taxon>
        <taxon>Gammaproteobacteria</taxon>
        <taxon>Thiotrichales</taxon>
        <taxon>Thiotrichaceae</taxon>
        <taxon>Leucothrix</taxon>
    </lineage>
</organism>
<evidence type="ECO:0000256" key="3">
    <source>
        <dbReference type="ARBA" id="ARBA00022723"/>
    </source>
</evidence>
<evidence type="ECO:0000256" key="6">
    <source>
        <dbReference type="ARBA" id="ARBA00023004"/>
    </source>
</evidence>
<evidence type="ECO:0000256" key="4">
    <source>
        <dbReference type="ARBA" id="ARBA00022729"/>
    </source>
</evidence>
<keyword evidence="5" id="KW-0560">Oxidoreductase</keyword>
<evidence type="ECO:0000256" key="1">
    <source>
        <dbReference type="ARBA" id="ARBA00004196"/>
    </source>
</evidence>
<evidence type="ECO:0000313" key="11">
    <source>
        <dbReference type="Proteomes" id="UP000245506"/>
    </source>
</evidence>
<protein>
    <submittedName>
        <fullName evidence="10">Cytochrome-c peroxidase</fullName>
    </submittedName>
</protein>
<evidence type="ECO:0000256" key="5">
    <source>
        <dbReference type="ARBA" id="ARBA00023002"/>
    </source>
</evidence>
<dbReference type="GO" id="GO:0009055">
    <property type="term" value="F:electron transfer activity"/>
    <property type="evidence" value="ECO:0007669"/>
    <property type="project" value="InterPro"/>
</dbReference>
<dbReference type="SUPFAM" id="SSF46626">
    <property type="entry name" value="Cytochrome c"/>
    <property type="match status" value="2"/>
</dbReference>
<dbReference type="InterPro" id="IPR009056">
    <property type="entry name" value="Cyt_c-like_dom"/>
</dbReference>
<sequence length="481" mass="53189">MPLTMINKVSAIATLSLLITPMSFSQTLDEALHDIIQNNTLTGNPIKQQQLSDIDSTKAQLGMKLFYSRALSGNLDTACASCHHPMLGGGDNLSLPVGVKSEKPSVLGLGRQRKEGLPPDIARNAPTTFNIALWQKVMFHDGRIESIGPSQFTTPDFHYPQRDPKAGENLVQAQARFPVTSDREMLGESFAFRRSTQARRASIAARLAGKSPTLSALPKTVTHYWLTAFRTTFSAPEATASQLITEQSISELLAEYQRSQLFIDTPWRQYINGNTLAISEEAKVGALLFYQGREKGGYACANCHSGDFFSNEKFYNILIPPIGPGKAGKNGVAVQGQDFGRRLVTRLPQDNYKFRVPSLLNTEVTGPWGHNGAYTSLPGIVKHMIAPKQMLQQYNPNQLKQKNIPVDNLKTRVDLLMKSNPNSFVKDKDYRTEDVEALVTFLKTLTDPCVKSRACLSPWIPNNESLTPLQLQGTDLDGNKH</sequence>
<name>A0A317CKZ0_9GAMM</name>
<feature type="signal peptide" evidence="8">
    <location>
        <begin position="1"/>
        <end position="25"/>
    </location>
</feature>
<dbReference type="PANTHER" id="PTHR30600:SF10">
    <property type="entry name" value="BLL6722 PROTEIN"/>
    <property type="match status" value="1"/>
</dbReference>
<comment type="caution">
    <text evidence="10">The sequence shown here is derived from an EMBL/GenBank/DDBJ whole genome shotgun (WGS) entry which is preliminary data.</text>
</comment>
<evidence type="ECO:0000256" key="7">
    <source>
        <dbReference type="PROSITE-ProRule" id="PRU00433"/>
    </source>
</evidence>
<keyword evidence="6 7" id="KW-0408">Iron</keyword>
<keyword evidence="10" id="KW-0575">Peroxidase</keyword>
<keyword evidence="4 8" id="KW-0732">Signal</keyword>
<evidence type="ECO:0000259" key="9">
    <source>
        <dbReference type="PROSITE" id="PS51007"/>
    </source>
</evidence>
<dbReference type="Pfam" id="PF03150">
    <property type="entry name" value="CCP_MauG"/>
    <property type="match status" value="1"/>
</dbReference>
<dbReference type="Gene3D" id="1.10.760.10">
    <property type="entry name" value="Cytochrome c-like domain"/>
    <property type="match status" value="2"/>
</dbReference>
<evidence type="ECO:0000256" key="2">
    <source>
        <dbReference type="ARBA" id="ARBA00022617"/>
    </source>
</evidence>
<dbReference type="Proteomes" id="UP000245506">
    <property type="component" value="Unassembled WGS sequence"/>
</dbReference>
<dbReference type="GO" id="GO:0004130">
    <property type="term" value="F:cytochrome-c peroxidase activity"/>
    <property type="evidence" value="ECO:0007669"/>
    <property type="project" value="TreeGrafter"/>
</dbReference>
<dbReference type="EMBL" id="QGKL01000007">
    <property type="protein sequence ID" value="PWQ99254.1"/>
    <property type="molecule type" value="Genomic_DNA"/>
</dbReference>
<dbReference type="InterPro" id="IPR051395">
    <property type="entry name" value="Cytochrome_c_Peroxidase/MauG"/>
</dbReference>
<dbReference type="GO" id="GO:0030313">
    <property type="term" value="C:cell envelope"/>
    <property type="evidence" value="ECO:0007669"/>
    <property type="project" value="UniProtKB-SubCell"/>
</dbReference>
<keyword evidence="2 7" id="KW-0349">Heme</keyword>
<dbReference type="GO" id="GO:0046872">
    <property type="term" value="F:metal ion binding"/>
    <property type="evidence" value="ECO:0007669"/>
    <property type="project" value="UniProtKB-KW"/>
</dbReference>
<dbReference type="InterPro" id="IPR004852">
    <property type="entry name" value="Di-haem_cyt_c_peroxidsae"/>
</dbReference>
<dbReference type="PROSITE" id="PS51007">
    <property type="entry name" value="CYTC"/>
    <property type="match status" value="1"/>
</dbReference>
<dbReference type="GO" id="GO:0020037">
    <property type="term" value="F:heme binding"/>
    <property type="evidence" value="ECO:0007669"/>
    <property type="project" value="InterPro"/>
</dbReference>
<feature type="domain" description="Cytochrome c" evidence="9">
    <location>
        <begin position="280"/>
        <end position="446"/>
    </location>
</feature>
<dbReference type="InterPro" id="IPR036909">
    <property type="entry name" value="Cyt_c-like_dom_sf"/>
</dbReference>
<evidence type="ECO:0000256" key="8">
    <source>
        <dbReference type="SAM" id="SignalP"/>
    </source>
</evidence>
<gene>
    <name evidence="10" type="ORF">DKT75_01530</name>
</gene>
<keyword evidence="3 7" id="KW-0479">Metal-binding</keyword>
<comment type="subcellular location">
    <subcellularLocation>
        <location evidence="1">Cell envelope</location>
    </subcellularLocation>
</comment>
<feature type="chain" id="PRO_5016329534" evidence="8">
    <location>
        <begin position="26"/>
        <end position="481"/>
    </location>
</feature>
<dbReference type="PANTHER" id="PTHR30600">
    <property type="entry name" value="CYTOCHROME C PEROXIDASE-RELATED"/>
    <property type="match status" value="1"/>
</dbReference>
<proteinExistence type="predicted"/>
<evidence type="ECO:0000313" key="10">
    <source>
        <dbReference type="EMBL" id="PWQ99254.1"/>
    </source>
</evidence>
<reference evidence="10 11" key="1">
    <citation type="submission" date="2018-05" db="EMBL/GenBank/DDBJ databases">
        <title>Leucothrix arctica sp. nov., isolated from Arctic seawater.</title>
        <authorList>
            <person name="Choi A."/>
            <person name="Baek K."/>
        </authorList>
    </citation>
    <scope>NUCLEOTIDE SEQUENCE [LARGE SCALE GENOMIC DNA]</scope>
    <source>
        <strain evidence="10 11">IMCC9719</strain>
    </source>
</reference>